<proteinExistence type="predicted"/>
<organism evidence="1 2">
    <name type="scientific">Russula earlei</name>
    <dbReference type="NCBI Taxonomy" id="71964"/>
    <lineage>
        <taxon>Eukaryota</taxon>
        <taxon>Fungi</taxon>
        <taxon>Dikarya</taxon>
        <taxon>Basidiomycota</taxon>
        <taxon>Agaricomycotina</taxon>
        <taxon>Agaricomycetes</taxon>
        <taxon>Russulales</taxon>
        <taxon>Russulaceae</taxon>
        <taxon>Russula</taxon>
    </lineage>
</organism>
<gene>
    <name evidence="1" type="ORF">F5148DRAFT_976566</name>
</gene>
<evidence type="ECO:0000313" key="2">
    <source>
        <dbReference type="Proteomes" id="UP001207468"/>
    </source>
</evidence>
<reference evidence="1" key="1">
    <citation type="submission" date="2021-03" db="EMBL/GenBank/DDBJ databases">
        <title>Evolutionary priming and transition to the ectomycorrhizal habit in an iconic lineage of mushroom-forming fungi: is preadaptation a requirement?</title>
        <authorList>
            <consortium name="DOE Joint Genome Institute"/>
            <person name="Looney B.P."/>
            <person name="Miyauchi S."/>
            <person name="Morin E."/>
            <person name="Drula E."/>
            <person name="Courty P.E."/>
            <person name="Chicoki N."/>
            <person name="Fauchery L."/>
            <person name="Kohler A."/>
            <person name="Kuo A."/>
            <person name="LaButti K."/>
            <person name="Pangilinan J."/>
            <person name="Lipzen A."/>
            <person name="Riley R."/>
            <person name="Andreopoulos W."/>
            <person name="He G."/>
            <person name="Johnson J."/>
            <person name="Barry K.W."/>
            <person name="Grigoriev I.V."/>
            <person name="Nagy L."/>
            <person name="Hibbett D."/>
            <person name="Henrissat B."/>
            <person name="Matheny P.B."/>
            <person name="Labbe J."/>
            <person name="Martin A.F."/>
        </authorList>
    </citation>
    <scope>NUCLEOTIDE SEQUENCE</scope>
    <source>
        <strain evidence="1">BPL698</strain>
    </source>
</reference>
<name>A0ACC0UFR1_9AGAM</name>
<comment type="caution">
    <text evidence="1">The sequence shown here is derived from an EMBL/GenBank/DDBJ whole genome shotgun (WGS) entry which is preliminary data.</text>
</comment>
<feature type="non-terminal residue" evidence="1">
    <location>
        <position position="1"/>
    </location>
</feature>
<accession>A0ACC0UFR1</accession>
<sequence length="53" mass="6309">VGTRDRWENDGTLRVDLCHLEWRSMQHALRFMCCGEEAEMFERLGMWVVCSMS</sequence>
<dbReference type="Proteomes" id="UP001207468">
    <property type="component" value="Unassembled WGS sequence"/>
</dbReference>
<protein>
    <submittedName>
        <fullName evidence="1">Uncharacterized protein</fullName>
    </submittedName>
</protein>
<keyword evidence="2" id="KW-1185">Reference proteome</keyword>
<dbReference type="EMBL" id="JAGFNK010000040">
    <property type="protein sequence ID" value="KAI9510558.1"/>
    <property type="molecule type" value="Genomic_DNA"/>
</dbReference>
<evidence type="ECO:0000313" key="1">
    <source>
        <dbReference type="EMBL" id="KAI9510558.1"/>
    </source>
</evidence>